<dbReference type="EMBL" id="CP051217">
    <property type="protein sequence ID" value="QJB70672.1"/>
    <property type="molecule type" value="Genomic_DNA"/>
</dbReference>
<dbReference type="PROSITE" id="PS51257">
    <property type="entry name" value="PROKAR_LIPOPROTEIN"/>
    <property type="match status" value="1"/>
</dbReference>
<evidence type="ECO:0000313" key="1">
    <source>
        <dbReference type="EMBL" id="QJB70672.1"/>
    </source>
</evidence>
<sequence length="248" mass="28173">MGRHHNLWLACFLLLTTTSGCERRDTGNPVNASKYDSFWLWAGVRPQPVLDQAKTVYILEGEVRASDLESLVLLRPETPEINHADIWMVVRVETLDLSPDVYRQIFARLERWSGKGNRLVGIQIDFDANTRSLGRYAIFLRDFRRRLPEKYGLSITGLLDWSANGDPAELAALSDVIDEAVFQVYQGRKTIGGYDRWLTKLDALPMAFRIGLVQGGEWTEPQSLPKNPHFKGYVVFLLNPAVQNDPVD</sequence>
<dbReference type="RefSeq" id="WP_168821237.1">
    <property type="nucleotide sequence ID" value="NZ_CP051217.1"/>
</dbReference>
<dbReference type="Proteomes" id="UP000501600">
    <property type="component" value="Chromosome"/>
</dbReference>
<dbReference type="InterPro" id="IPR021488">
    <property type="entry name" value="DUF3142"/>
</dbReference>
<accession>A0A6H2DPS9</accession>
<name>A0A6H2DPS9_9SPHN</name>
<evidence type="ECO:0000313" key="2">
    <source>
        <dbReference type="Proteomes" id="UP000501600"/>
    </source>
</evidence>
<proteinExistence type="predicted"/>
<keyword evidence="2" id="KW-1185">Reference proteome</keyword>
<reference evidence="1 2" key="1">
    <citation type="submission" date="2020-04" db="EMBL/GenBank/DDBJ databases">
        <title>Genome sequence for Sphingorhabdus sp. strain M1.</title>
        <authorList>
            <person name="Park S.-J."/>
        </authorList>
    </citation>
    <scope>NUCLEOTIDE SEQUENCE [LARGE SCALE GENOMIC DNA]</scope>
    <source>
        <strain evidence="1 2">JK6</strain>
    </source>
</reference>
<dbReference type="Pfam" id="PF11340">
    <property type="entry name" value="DUF3142"/>
    <property type="match status" value="1"/>
</dbReference>
<protein>
    <submittedName>
        <fullName evidence="1">DUF3142 domain-containing protein</fullName>
    </submittedName>
</protein>
<dbReference type="KEGG" id="phao:HF685_04355"/>
<organism evidence="1 2">
    <name type="scientific">Parasphingorhabdus halotolerans</name>
    <dbReference type="NCBI Taxonomy" id="2725558"/>
    <lineage>
        <taxon>Bacteria</taxon>
        <taxon>Pseudomonadati</taxon>
        <taxon>Pseudomonadota</taxon>
        <taxon>Alphaproteobacteria</taxon>
        <taxon>Sphingomonadales</taxon>
        <taxon>Sphingomonadaceae</taxon>
        <taxon>Parasphingorhabdus</taxon>
    </lineage>
</organism>
<dbReference type="AlphaFoldDB" id="A0A6H2DPS9"/>
<gene>
    <name evidence="1" type="ORF">HF685_04355</name>
</gene>